<dbReference type="InterPro" id="IPR032466">
    <property type="entry name" value="Metal_Hydrolase"/>
</dbReference>
<evidence type="ECO:0000259" key="1">
    <source>
        <dbReference type="Pfam" id="PF07969"/>
    </source>
</evidence>
<sequence length="427" mass="46916">MMADYDSIIRNAYSTEHDQILDIGITDGTITALDEEIDAAADTEIDAEENLVGPGFVDSHMHIDKSFAACGERRPKGNESAFDFSDIKTREEEYFADASVEDITQRALQNIEMAVAAGTTYIRSHVAVNHETFGLQNMEAVTAARAEARQLADLQLVPAARHVPDAAGKELLSDAIELGKRDESTGEAVLVGGSDPAGSNKDIERTMEAWFDVASEHDVGLDVHIQDGGTLGGYTLERLLEYTRENGYDGRVTASHCFCLSHISDWQLDELIDAFTAMDANIVTCYQSTRPSMPVRKLLEEGVTLAHGTDNDRDFVFPHGNADSLEGALVESTKLHGDRTFADDYRWFDTNEGLGWLWRMITEQGAAALGISDQYGLQEGTPADLVVFDEPSPQWAIISQATRRYVIKDGVVVARDGELVPEYKVTE</sequence>
<name>D3SVX8_NATMM</name>
<dbReference type="STRING" id="547559.Nmag_0098"/>
<dbReference type="GO" id="GO:0016814">
    <property type="term" value="F:hydrolase activity, acting on carbon-nitrogen (but not peptide) bonds, in cyclic amidines"/>
    <property type="evidence" value="ECO:0007669"/>
    <property type="project" value="TreeGrafter"/>
</dbReference>
<keyword evidence="3" id="KW-1185">Reference proteome</keyword>
<protein>
    <submittedName>
        <fullName evidence="2">Amidohydrolase</fullName>
    </submittedName>
</protein>
<evidence type="ECO:0000313" key="2">
    <source>
        <dbReference type="EMBL" id="ADD03697.1"/>
    </source>
</evidence>
<proteinExistence type="predicted"/>
<accession>D3SVX8</accession>
<dbReference type="InterPro" id="IPR011059">
    <property type="entry name" value="Metal-dep_hydrolase_composite"/>
</dbReference>
<gene>
    <name evidence="2" type="ordered locus">Nmag_0098</name>
</gene>
<dbReference type="PaxDb" id="547559-Nmag_0098"/>
<organism evidence="2 3">
    <name type="scientific">Natrialba magadii (strain ATCC 43099 / DSM 3394 / CCM 3739 / CIP 104546 / IAM 13178 / JCM 8861 / NBRC 102185 / NCIMB 2190 / MS3)</name>
    <name type="common">Natronobacterium magadii</name>
    <dbReference type="NCBI Taxonomy" id="547559"/>
    <lineage>
        <taxon>Archaea</taxon>
        <taxon>Methanobacteriati</taxon>
        <taxon>Methanobacteriota</taxon>
        <taxon>Stenosarchaea group</taxon>
        <taxon>Halobacteria</taxon>
        <taxon>Halobacteriales</taxon>
        <taxon>Natrialbaceae</taxon>
        <taxon>Natrialba</taxon>
    </lineage>
</organism>
<dbReference type="KEGG" id="nmg:Nmag_0098"/>
<evidence type="ECO:0000313" key="3">
    <source>
        <dbReference type="Proteomes" id="UP000001879"/>
    </source>
</evidence>
<dbReference type="PANTHER" id="PTHR32027">
    <property type="entry name" value="CYTOSINE DEAMINASE"/>
    <property type="match status" value="1"/>
</dbReference>
<dbReference type="Proteomes" id="UP000001879">
    <property type="component" value="Chromosome"/>
</dbReference>
<dbReference type="HOGENOM" id="CLU_031758_4_2_2"/>
<dbReference type="InterPro" id="IPR052349">
    <property type="entry name" value="Metallo-hydrolase_Enzymes"/>
</dbReference>
<dbReference type="SUPFAM" id="SSF51338">
    <property type="entry name" value="Composite domain of metallo-dependent hydrolases"/>
    <property type="match status" value="1"/>
</dbReference>
<dbReference type="InterPro" id="IPR013108">
    <property type="entry name" value="Amidohydro_3"/>
</dbReference>
<dbReference type="PANTHER" id="PTHR32027:SF9">
    <property type="entry name" value="BLL3847 PROTEIN"/>
    <property type="match status" value="1"/>
</dbReference>
<dbReference type="EMBL" id="CP001932">
    <property type="protein sequence ID" value="ADD03697.1"/>
    <property type="molecule type" value="Genomic_DNA"/>
</dbReference>
<dbReference type="Pfam" id="PF07969">
    <property type="entry name" value="Amidohydro_3"/>
    <property type="match status" value="1"/>
</dbReference>
<dbReference type="AlphaFoldDB" id="D3SVX8"/>
<dbReference type="SUPFAM" id="SSF51556">
    <property type="entry name" value="Metallo-dependent hydrolases"/>
    <property type="match status" value="1"/>
</dbReference>
<reference evidence="3" key="1">
    <citation type="submission" date="2010-02" db="EMBL/GenBank/DDBJ databases">
        <title>Complete sequence of chromosome of Natrialba magadii ATCC 43099.</title>
        <authorList>
            <consortium name="US DOE Joint Genome Institute"/>
            <person name="Lucas S."/>
            <person name="Copeland A."/>
            <person name="Lapidus A."/>
            <person name="Cheng J.-F."/>
            <person name="Bruce D."/>
            <person name="Goodwin L."/>
            <person name="Pitluck S."/>
            <person name="Davenport K."/>
            <person name="Saunders E."/>
            <person name="Detter J.C."/>
            <person name="Han C."/>
            <person name="Tapia R."/>
            <person name="Land M."/>
            <person name="Hauser L."/>
            <person name="Kyrpides N."/>
            <person name="Mikhailova N."/>
            <person name="De Castro R.E."/>
            <person name="Maupin-Furlow J.A."/>
            <person name="Woyke T."/>
        </authorList>
    </citation>
    <scope>NUCLEOTIDE SEQUENCE [LARGE SCALE GENOMIC DNA]</scope>
    <source>
        <strain evidence="3">ATCC 43099 / DSM 3394 / CCM 3739 / CIP 104546 / IAM 13178 / JCM 8861 / NBRC 102185 / NCIMB 2190 / MS3</strain>
    </source>
</reference>
<dbReference type="Gene3D" id="3.20.20.140">
    <property type="entry name" value="Metal-dependent hydrolases"/>
    <property type="match status" value="1"/>
</dbReference>
<dbReference type="eggNOG" id="arCOG00697">
    <property type="taxonomic scope" value="Archaea"/>
</dbReference>
<reference evidence="2 3" key="2">
    <citation type="journal article" date="2012" name="BMC Genomics">
        <title>A comparative genomics perspective on the genetic content of the alkaliphilic haloarchaeon Natrialba magadii ATCC 43099T.</title>
        <authorList>
            <person name="Siddaramappa S."/>
            <person name="Challacombe J.F."/>
            <person name="Decastro R.E."/>
            <person name="Pfeiffer F."/>
            <person name="Sastre D.E."/>
            <person name="Gimenez M.I."/>
            <person name="Paggi R.A."/>
            <person name="Detter J.C."/>
            <person name="Davenport K.W."/>
            <person name="Goodwin L.A."/>
            <person name="Kyrpides N."/>
            <person name="Tapia R."/>
            <person name="Pitluck S."/>
            <person name="Lucas S."/>
            <person name="Woyke T."/>
            <person name="Maupin-Furlow J.A."/>
        </authorList>
    </citation>
    <scope>NUCLEOTIDE SEQUENCE [LARGE SCALE GENOMIC DNA]</scope>
    <source>
        <strain evidence="3">ATCC 43099 / DSM 3394 / CCM 3739 / CIP 104546 / IAM 13178 / JCM 8861 / NBRC 102185 / NCIMB 2190 / MS3</strain>
    </source>
</reference>
<feature type="domain" description="Amidohydrolase 3" evidence="1">
    <location>
        <begin position="130"/>
        <end position="414"/>
    </location>
</feature>
<dbReference type="Gene3D" id="2.30.40.10">
    <property type="entry name" value="Urease, subunit C, domain 1"/>
    <property type="match status" value="1"/>
</dbReference>